<dbReference type="PANTHER" id="PTHR43884:SF19">
    <property type="entry name" value="ACYL-COA DEHYDROGENASE FADE4-RELATED"/>
    <property type="match status" value="1"/>
</dbReference>
<feature type="domain" description="Acyl-CoA oxidase/dehydrogenase middle" evidence="7">
    <location>
        <begin position="119"/>
        <end position="211"/>
    </location>
</feature>
<evidence type="ECO:0000313" key="10">
    <source>
        <dbReference type="Proteomes" id="UP000295258"/>
    </source>
</evidence>
<dbReference type="InterPro" id="IPR009100">
    <property type="entry name" value="AcylCoA_DH/oxidase_NM_dom_sf"/>
</dbReference>
<evidence type="ECO:0000259" key="7">
    <source>
        <dbReference type="Pfam" id="PF02770"/>
    </source>
</evidence>
<proteinExistence type="inferred from homology"/>
<dbReference type="GO" id="GO:0050660">
    <property type="term" value="F:flavin adenine dinucleotide binding"/>
    <property type="evidence" value="ECO:0007669"/>
    <property type="project" value="InterPro"/>
</dbReference>
<dbReference type="EMBL" id="SMKO01000010">
    <property type="protein sequence ID" value="TDD11068.1"/>
    <property type="molecule type" value="Genomic_DNA"/>
</dbReference>
<reference evidence="9 10" key="1">
    <citation type="submission" date="2019-03" db="EMBL/GenBank/DDBJ databases">
        <title>Draft genome sequences of novel Actinobacteria.</title>
        <authorList>
            <person name="Sahin N."/>
            <person name="Ay H."/>
            <person name="Saygin H."/>
        </authorList>
    </citation>
    <scope>NUCLEOTIDE SEQUENCE [LARGE SCALE GENOMIC DNA]</scope>
    <source>
        <strain evidence="9 10">KC310</strain>
    </source>
</reference>
<evidence type="ECO:0000256" key="5">
    <source>
        <dbReference type="RuleBase" id="RU362125"/>
    </source>
</evidence>
<dbReference type="AlphaFoldDB" id="A0A4R4VY62"/>
<keyword evidence="3 5" id="KW-0285">Flavoprotein</keyword>
<evidence type="ECO:0000256" key="2">
    <source>
        <dbReference type="ARBA" id="ARBA00009347"/>
    </source>
</evidence>
<dbReference type="PANTHER" id="PTHR43884">
    <property type="entry name" value="ACYL-COA DEHYDROGENASE"/>
    <property type="match status" value="1"/>
</dbReference>
<evidence type="ECO:0000256" key="3">
    <source>
        <dbReference type="ARBA" id="ARBA00022630"/>
    </source>
</evidence>
<feature type="domain" description="Acyl-CoA dehydrogenase/oxidase C-terminal" evidence="6">
    <location>
        <begin position="221"/>
        <end position="366"/>
    </location>
</feature>
<sequence length="522" mass="55685">MTTAADMDRVLGDPADLRGLFSHARLAELDRAEEFPADHCRELDRFGLPAHYVPARFGGDLHSYPELLELIRAVARRDLTVAVAHAKTFLGSICVWLAGDDDQAGWLAREVRAGTPVSWALTERGHGSDLLAGEVTAYDGRLTGEKWLINNATRSSLLTVLARTSPAGGPRGFSVVLADKRTLPEGSYRHLPKVPTHGIRGADISGIEFRDAPSTLVGEPGGGLELVLKALQLTRTFCAGLSLGAADQALRQATAFTRDRHLYGRRLIDMPHVRRTLGEAHAARIVGEAVTTVAARSIHTLPGEMAVVSAVTKAFVPARIDELIGACGTLLGARAFLTEVLDHGAFQKLDRDHRVVAIFDGSSFVNQNALINHFPALVGGYRKGTVDEQGLRRTLDTSLPLPAADPDQLTLSSRNGSSLVQHLRAGDLPELPGAAELRQACEEVHGQLAGIAPAARDVSPEAFALAQRYELCFAGAAVLGLHLVNGGDESRATAALAYVLARLTGRPAGPAYDRLAEEAVDA</sequence>
<dbReference type="InterPro" id="IPR046373">
    <property type="entry name" value="Acyl-CoA_Oxase/DH_mid-dom_sf"/>
</dbReference>
<dbReference type="Gene3D" id="2.40.110.10">
    <property type="entry name" value="Butyryl-CoA Dehydrogenase, subunit A, domain 2"/>
    <property type="match status" value="1"/>
</dbReference>
<dbReference type="RefSeq" id="WP_132593111.1">
    <property type="nucleotide sequence ID" value="NZ_SMKO01000010.1"/>
</dbReference>
<evidence type="ECO:0000259" key="6">
    <source>
        <dbReference type="Pfam" id="PF00441"/>
    </source>
</evidence>
<dbReference type="SUPFAM" id="SSF47203">
    <property type="entry name" value="Acyl-CoA dehydrogenase C-terminal domain-like"/>
    <property type="match status" value="1"/>
</dbReference>
<evidence type="ECO:0000259" key="8">
    <source>
        <dbReference type="Pfam" id="PF02771"/>
    </source>
</evidence>
<dbReference type="Pfam" id="PF02770">
    <property type="entry name" value="Acyl-CoA_dh_M"/>
    <property type="match status" value="1"/>
</dbReference>
<dbReference type="CDD" id="cd00567">
    <property type="entry name" value="ACAD"/>
    <property type="match status" value="1"/>
</dbReference>
<feature type="domain" description="Acyl-CoA dehydrogenase/oxidase N-terminal" evidence="8">
    <location>
        <begin position="25"/>
        <end position="104"/>
    </location>
</feature>
<evidence type="ECO:0000256" key="4">
    <source>
        <dbReference type="ARBA" id="ARBA00022827"/>
    </source>
</evidence>
<evidence type="ECO:0000256" key="1">
    <source>
        <dbReference type="ARBA" id="ARBA00001974"/>
    </source>
</evidence>
<keyword evidence="5" id="KW-0560">Oxidoreductase</keyword>
<keyword evidence="4 5" id="KW-0274">FAD</keyword>
<dbReference type="InterPro" id="IPR037069">
    <property type="entry name" value="AcylCoA_DH/ox_N_sf"/>
</dbReference>
<evidence type="ECO:0000313" key="9">
    <source>
        <dbReference type="EMBL" id="TDD11068.1"/>
    </source>
</evidence>
<comment type="similarity">
    <text evidence="2 5">Belongs to the acyl-CoA dehydrogenase family.</text>
</comment>
<gene>
    <name evidence="9" type="ORF">E1292_06810</name>
</gene>
<comment type="cofactor">
    <cofactor evidence="1 5">
        <name>FAD</name>
        <dbReference type="ChEBI" id="CHEBI:57692"/>
    </cofactor>
</comment>
<dbReference type="InterPro" id="IPR006091">
    <property type="entry name" value="Acyl-CoA_Oxase/DH_mid-dom"/>
</dbReference>
<dbReference type="InterPro" id="IPR036250">
    <property type="entry name" value="AcylCo_DH-like_C"/>
</dbReference>
<dbReference type="SUPFAM" id="SSF56645">
    <property type="entry name" value="Acyl-CoA dehydrogenase NM domain-like"/>
    <property type="match status" value="1"/>
</dbReference>
<accession>A0A4R4VY62</accession>
<keyword evidence="10" id="KW-1185">Reference proteome</keyword>
<dbReference type="Pfam" id="PF00441">
    <property type="entry name" value="Acyl-CoA_dh_1"/>
    <property type="match status" value="1"/>
</dbReference>
<dbReference type="InterPro" id="IPR013786">
    <property type="entry name" value="AcylCoA_DH/ox_N"/>
</dbReference>
<organism evidence="9 10">
    <name type="scientific">Nonomuraea deserti</name>
    <dbReference type="NCBI Taxonomy" id="1848322"/>
    <lineage>
        <taxon>Bacteria</taxon>
        <taxon>Bacillati</taxon>
        <taxon>Actinomycetota</taxon>
        <taxon>Actinomycetes</taxon>
        <taxon>Streptosporangiales</taxon>
        <taxon>Streptosporangiaceae</taxon>
        <taxon>Nonomuraea</taxon>
    </lineage>
</organism>
<protein>
    <submittedName>
        <fullName evidence="9">Acyl-CoA dehydrogenase</fullName>
    </submittedName>
</protein>
<dbReference type="Gene3D" id="1.10.540.10">
    <property type="entry name" value="Acyl-CoA dehydrogenase/oxidase, N-terminal domain"/>
    <property type="match status" value="1"/>
</dbReference>
<name>A0A4R4VY62_9ACTN</name>
<comment type="caution">
    <text evidence="9">The sequence shown here is derived from an EMBL/GenBank/DDBJ whole genome shotgun (WGS) entry which is preliminary data.</text>
</comment>
<dbReference type="Gene3D" id="1.20.140.10">
    <property type="entry name" value="Butyryl-CoA Dehydrogenase, subunit A, domain 3"/>
    <property type="match status" value="1"/>
</dbReference>
<dbReference type="GO" id="GO:0005886">
    <property type="term" value="C:plasma membrane"/>
    <property type="evidence" value="ECO:0007669"/>
    <property type="project" value="TreeGrafter"/>
</dbReference>
<dbReference type="Proteomes" id="UP000295258">
    <property type="component" value="Unassembled WGS sequence"/>
</dbReference>
<dbReference type="Pfam" id="PF02771">
    <property type="entry name" value="Acyl-CoA_dh_N"/>
    <property type="match status" value="1"/>
</dbReference>
<dbReference type="GO" id="GO:0003995">
    <property type="term" value="F:acyl-CoA dehydrogenase activity"/>
    <property type="evidence" value="ECO:0007669"/>
    <property type="project" value="TreeGrafter"/>
</dbReference>
<dbReference type="InterPro" id="IPR009075">
    <property type="entry name" value="AcylCo_DH/oxidase_C"/>
</dbReference>